<dbReference type="OrthoDB" id="4127374at2"/>
<feature type="transmembrane region" description="Helical" evidence="7">
    <location>
        <begin position="113"/>
        <end position="131"/>
    </location>
</feature>
<dbReference type="Pfam" id="PF03631">
    <property type="entry name" value="Virul_fac_BrkB"/>
    <property type="match status" value="1"/>
</dbReference>
<organism evidence="8 9">
    <name type="scientific">Halostreptopolyspora alba</name>
    <dbReference type="NCBI Taxonomy" id="2487137"/>
    <lineage>
        <taxon>Bacteria</taxon>
        <taxon>Bacillati</taxon>
        <taxon>Actinomycetota</taxon>
        <taxon>Actinomycetes</taxon>
        <taxon>Streptosporangiales</taxon>
        <taxon>Nocardiopsidaceae</taxon>
        <taxon>Halostreptopolyspora</taxon>
    </lineage>
</organism>
<feature type="transmembrane region" description="Helical" evidence="7">
    <location>
        <begin position="266"/>
        <end position="288"/>
    </location>
</feature>
<comment type="subcellular location">
    <subcellularLocation>
        <location evidence="1">Cell membrane</location>
        <topology evidence="1">Multi-pass membrane protein</topology>
    </subcellularLocation>
</comment>
<evidence type="ECO:0000313" key="9">
    <source>
        <dbReference type="Proteomes" id="UP000269198"/>
    </source>
</evidence>
<sequence length="379" mass="40372">MRSLTGQLRDRVRHYRNVAMESFWAARRRRPGFDHLVRAYERFSDERGNQLAASVTYFAFLSFFPLLALAFAVAGYLAEFHVAARDYMERAVADALPGISGELPIEAIAESRVGTGVLGVLGLLYAGLGAVSSLRQALHVIWLKSVSESPNFLVAKLVDTVVMVVLGTAMLVSVALTSVLQTGTRWLLGGLGLDEVGVLVVATRLVGLVVAVAVSTLVFLVLFSRLSGSGRPWRLLWRGALLAAVGFEILKALGATLLAGTLSNPVYASFAVLVGLLVWINIVMRVVLFAAAWTATWLPVAPPYPGAVPMAVPSGDTAVSAGPPVPAGENTRHGPRAQRGRGGLPRAAVLTGAAAGLAGAVWWLRRRLGMTGRDRFPND</sequence>
<evidence type="ECO:0000256" key="5">
    <source>
        <dbReference type="ARBA" id="ARBA00023136"/>
    </source>
</evidence>
<feature type="region of interest" description="Disordered" evidence="6">
    <location>
        <begin position="319"/>
        <end position="343"/>
    </location>
</feature>
<keyword evidence="2" id="KW-1003">Cell membrane</keyword>
<keyword evidence="9" id="KW-1185">Reference proteome</keyword>
<feature type="transmembrane region" description="Helical" evidence="7">
    <location>
        <begin position="196"/>
        <end position="223"/>
    </location>
</feature>
<feature type="transmembrane region" description="Helical" evidence="7">
    <location>
        <begin position="235"/>
        <end position="260"/>
    </location>
</feature>
<evidence type="ECO:0000256" key="4">
    <source>
        <dbReference type="ARBA" id="ARBA00022989"/>
    </source>
</evidence>
<dbReference type="Proteomes" id="UP000269198">
    <property type="component" value="Unassembled WGS sequence"/>
</dbReference>
<feature type="transmembrane region" description="Helical" evidence="7">
    <location>
        <begin position="152"/>
        <end position="176"/>
    </location>
</feature>
<protein>
    <submittedName>
        <fullName evidence="8">YihY/virulence factor BrkB family protein</fullName>
    </submittedName>
</protein>
<proteinExistence type="predicted"/>
<feature type="transmembrane region" description="Helical" evidence="7">
    <location>
        <begin position="57"/>
        <end position="78"/>
    </location>
</feature>
<accession>A0A3N0E3A7</accession>
<dbReference type="PANTHER" id="PTHR30213">
    <property type="entry name" value="INNER MEMBRANE PROTEIN YHJD"/>
    <property type="match status" value="1"/>
</dbReference>
<evidence type="ECO:0000256" key="3">
    <source>
        <dbReference type="ARBA" id="ARBA00022692"/>
    </source>
</evidence>
<gene>
    <name evidence="8" type="ORF">EFW17_19505</name>
</gene>
<dbReference type="PANTHER" id="PTHR30213:SF1">
    <property type="entry name" value="INNER MEMBRANE PROTEIN YHJD"/>
    <property type="match status" value="1"/>
</dbReference>
<dbReference type="EMBL" id="RJMB01000024">
    <property type="protein sequence ID" value="RNL82306.1"/>
    <property type="molecule type" value="Genomic_DNA"/>
</dbReference>
<dbReference type="InterPro" id="IPR017039">
    <property type="entry name" value="Virul_fac_BrkB"/>
</dbReference>
<reference evidence="8 9" key="1">
    <citation type="submission" date="2018-11" db="EMBL/GenBank/DDBJ databases">
        <title>The genome draft of YIM 96095.</title>
        <authorList>
            <person name="Tang S.-K."/>
            <person name="Chunyu W.-X."/>
            <person name="Feng Y.-Z."/>
        </authorList>
    </citation>
    <scope>NUCLEOTIDE SEQUENCE [LARGE SCALE GENOMIC DNA]</scope>
    <source>
        <strain evidence="8 9">YIM 96095</strain>
    </source>
</reference>
<evidence type="ECO:0000256" key="6">
    <source>
        <dbReference type="SAM" id="MobiDB-lite"/>
    </source>
</evidence>
<dbReference type="RefSeq" id="WP_123202871.1">
    <property type="nucleotide sequence ID" value="NZ_RJMB01000024.1"/>
</dbReference>
<evidence type="ECO:0000313" key="8">
    <source>
        <dbReference type="EMBL" id="RNL82306.1"/>
    </source>
</evidence>
<dbReference type="AlphaFoldDB" id="A0A3N0E3A7"/>
<keyword evidence="5 7" id="KW-0472">Membrane</keyword>
<dbReference type="GO" id="GO:0005886">
    <property type="term" value="C:plasma membrane"/>
    <property type="evidence" value="ECO:0007669"/>
    <property type="project" value="UniProtKB-SubCell"/>
</dbReference>
<comment type="caution">
    <text evidence="8">The sequence shown here is derived from an EMBL/GenBank/DDBJ whole genome shotgun (WGS) entry which is preliminary data.</text>
</comment>
<keyword evidence="3 7" id="KW-0812">Transmembrane</keyword>
<evidence type="ECO:0000256" key="7">
    <source>
        <dbReference type="SAM" id="Phobius"/>
    </source>
</evidence>
<evidence type="ECO:0000256" key="2">
    <source>
        <dbReference type="ARBA" id="ARBA00022475"/>
    </source>
</evidence>
<evidence type="ECO:0000256" key="1">
    <source>
        <dbReference type="ARBA" id="ARBA00004651"/>
    </source>
</evidence>
<feature type="transmembrane region" description="Helical" evidence="7">
    <location>
        <begin position="344"/>
        <end position="364"/>
    </location>
</feature>
<name>A0A3N0E3A7_9ACTN</name>
<keyword evidence="4 7" id="KW-1133">Transmembrane helix</keyword>